<dbReference type="Pfam" id="PF00027">
    <property type="entry name" value="cNMP_binding"/>
    <property type="match status" value="1"/>
</dbReference>
<dbReference type="Proteomes" id="UP000596827">
    <property type="component" value="Unassembled WGS sequence"/>
</dbReference>
<dbReference type="InterPro" id="IPR050397">
    <property type="entry name" value="Env_Response_Regulators"/>
</dbReference>
<dbReference type="GO" id="GO:0005829">
    <property type="term" value="C:cytosol"/>
    <property type="evidence" value="ECO:0007669"/>
    <property type="project" value="TreeGrafter"/>
</dbReference>
<dbReference type="SMART" id="SM00419">
    <property type="entry name" value="HTH_CRP"/>
    <property type="match status" value="1"/>
</dbReference>
<dbReference type="AlphaFoldDB" id="A0A923M5U9"/>
<keyword evidence="1" id="KW-0805">Transcription regulation</keyword>
<proteinExistence type="predicted"/>
<dbReference type="SMART" id="SM00100">
    <property type="entry name" value="cNMP"/>
    <property type="match status" value="1"/>
</dbReference>
<dbReference type="InterPro" id="IPR036390">
    <property type="entry name" value="WH_DNA-bd_sf"/>
</dbReference>
<dbReference type="PRINTS" id="PR00034">
    <property type="entry name" value="HTHCRP"/>
</dbReference>
<dbReference type="SUPFAM" id="SSF46785">
    <property type="entry name" value="Winged helix' DNA-binding domain"/>
    <property type="match status" value="1"/>
</dbReference>
<dbReference type="PANTHER" id="PTHR24567">
    <property type="entry name" value="CRP FAMILY TRANSCRIPTIONAL REGULATORY PROTEIN"/>
    <property type="match status" value="1"/>
</dbReference>
<dbReference type="SUPFAM" id="SSF51206">
    <property type="entry name" value="cAMP-binding domain-like"/>
    <property type="match status" value="1"/>
</dbReference>
<keyword evidence="6" id="KW-1185">Reference proteome</keyword>
<dbReference type="CDD" id="cd00038">
    <property type="entry name" value="CAP_ED"/>
    <property type="match status" value="1"/>
</dbReference>
<dbReference type="Gene3D" id="1.10.10.10">
    <property type="entry name" value="Winged helix-like DNA-binding domain superfamily/Winged helix DNA-binding domain"/>
    <property type="match status" value="1"/>
</dbReference>
<sequence>MDFTSGTATYPAPAAGHLDFTGACAPSHDNPASQCANCPVKVRCLTSGTTEWETVHFARLALGRRRARKGQAVYRVGDRFLFVYAVRFGSFKSTIVLPDGREQVVAFHLPGDVVGLDATATGAHPTTLTALENAEICAIPYSQLSDVSAESRTLREHLVRIAGSELVRDHKLLALIAHSHAEERVAAFLVQLSERMQERGYSPREFNLRMTRADIGSYLGTTLETVSRTLSAFARRGIVSVERRRIQVLDMDALRAARAYA</sequence>
<dbReference type="Pfam" id="PF13545">
    <property type="entry name" value="HTH_Crp_2"/>
    <property type="match status" value="1"/>
</dbReference>
<keyword evidence="3" id="KW-0804">Transcription</keyword>
<organism evidence="5 6">
    <name type="scientific">Ramlibacter albus</name>
    <dbReference type="NCBI Taxonomy" id="2079448"/>
    <lineage>
        <taxon>Bacteria</taxon>
        <taxon>Pseudomonadati</taxon>
        <taxon>Pseudomonadota</taxon>
        <taxon>Betaproteobacteria</taxon>
        <taxon>Burkholderiales</taxon>
        <taxon>Comamonadaceae</taxon>
        <taxon>Ramlibacter</taxon>
    </lineage>
</organism>
<dbReference type="InterPro" id="IPR018490">
    <property type="entry name" value="cNMP-bd_dom_sf"/>
</dbReference>
<evidence type="ECO:0000256" key="3">
    <source>
        <dbReference type="ARBA" id="ARBA00023163"/>
    </source>
</evidence>
<dbReference type="InterPro" id="IPR036388">
    <property type="entry name" value="WH-like_DNA-bd_sf"/>
</dbReference>
<gene>
    <name evidence="5" type="ORF">H8R02_05675</name>
</gene>
<reference evidence="5" key="1">
    <citation type="submission" date="2020-08" db="EMBL/GenBank/DDBJ databases">
        <title>Ramlibacter sp. GTP1 16S ribosomal RNA gene genome sequencing and assembly.</title>
        <authorList>
            <person name="Kang M."/>
        </authorList>
    </citation>
    <scope>NUCLEOTIDE SEQUENCE</scope>
    <source>
        <strain evidence="5">GTP1</strain>
    </source>
</reference>
<protein>
    <submittedName>
        <fullName evidence="5">Helix-turn-helix domain-containing protein</fullName>
    </submittedName>
</protein>
<evidence type="ECO:0000256" key="2">
    <source>
        <dbReference type="ARBA" id="ARBA00023125"/>
    </source>
</evidence>
<dbReference type="PROSITE" id="PS00042">
    <property type="entry name" value="HTH_CRP_1"/>
    <property type="match status" value="1"/>
</dbReference>
<feature type="domain" description="HTH crp-type" evidence="4">
    <location>
        <begin position="179"/>
        <end position="252"/>
    </location>
</feature>
<dbReference type="EMBL" id="JACORU010000001">
    <property type="protein sequence ID" value="MBC5763930.1"/>
    <property type="molecule type" value="Genomic_DNA"/>
</dbReference>
<dbReference type="InterPro" id="IPR014710">
    <property type="entry name" value="RmlC-like_jellyroll"/>
</dbReference>
<dbReference type="CDD" id="cd00092">
    <property type="entry name" value="HTH_CRP"/>
    <property type="match status" value="1"/>
</dbReference>
<accession>A0A923M5U9</accession>
<keyword evidence="2" id="KW-0238">DNA-binding</keyword>
<comment type="caution">
    <text evidence="5">The sequence shown here is derived from an EMBL/GenBank/DDBJ whole genome shotgun (WGS) entry which is preliminary data.</text>
</comment>
<evidence type="ECO:0000256" key="1">
    <source>
        <dbReference type="ARBA" id="ARBA00023015"/>
    </source>
</evidence>
<dbReference type="GO" id="GO:0003677">
    <property type="term" value="F:DNA binding"/>
    <property type="evidence" value="ECO:0007669"/>
    <property type="project" value="UniProtKB-KW"/>
</dbReference>
<dbReference type="FunFam" id="1.10.10.10:FF:000028">
    <property type="entry name" value="Fumarate/nitrate reduction transcriptional regulator Fnr"/>
    <property type="match status" value="1"/>
</dbReference>
<evidence type="ECO:0000313" key="6">
    <source>
        <dbReference type="Proteomes" id="UP000596827"/>
    </source>
</evidence>
<dbReference type="GO" id="GO:0003700">
    <property type="term" value="F:DNA-binding transcription factor activity"/>
    <property type="evidence" value="ECO:0007669"/>
    <property type="project" value="InterPro"/>
</dbReference>
<dbReference type="InterPro" id="IPR012318">
    <property type="entry name" value="HTH_CRP"/>
</dbReference>
<dbReference type="Gene3D" id="2.60.120.10">
    <property type="entry name" value="Jelly Rolls"/>
    <property type="match status" value="1"/>
</dbReference>
<dbReference type="PROSITE" id="PS51063">
    <property type="entry name" value="HTH_CRP_2"/>
    <property type="match status" value="1"/>
</dbReference>
<name>A0A923M5U9_9BURK</name>
<dbReference type="InterPro" id="IPR018335">
    <property type="entry name" value="Tscrpt_reg_HTH_Crp-type_CS"/>
</dbReference>
<evidence type="ECO:0000259" key="4">
    <source>
        <dbReference type="PROSITE" id="PS51063"/>
    </source>
</evidence>
<dbReference type="InterPro" id="IPR000595">
    <property type="entry name" value="cNMP-bd_dom"/>
</dbReference>
<evidence type="ECO:0000313" key="5">
    <source>
        <dbReference type="EMBL" id="MBC5763930.1"/>
    </source>
</evidence>
<dbReference type="RefSeq" id="WP_187080343.1">
    <property type="nucleotide sequence ID" value="NZ_JACORU010000001.1"/>
</dbReference>
<dbReference type="PANTHER" id="PTHR24567:SF75">
    <property type="entry name" value="FUMARATE AND NITRATE REDUCTION REGULATORY PROTEIN"/>
    <property type="match status" value="1"/>
</dbReference>